<proteinExistence type="predicted"/>
<gene>
    <name evidence="2" type="ORF">RIMI_LOCUS16240196</name>
</gene>
<dbReference type="Proteomes" id="UP001176940">
    <property type="component" value="Unassembled WGS sequence"/>
</dbReference>
<comment type="caution">
    <text evidence="2">The sequence shown here is derived from an EMBL/GenBank/DDBJ whole genome shotgun (WGS) entry which is preliminary data.</text>
</comment>
<feature type="domain" description="Reverse transcriptase" evidence="1">
    <location>
        <begin position="1"/>
        <end position="213"/>
    </location>
</feature>
<dbReference type="PROSITE" id="PS50878">
    <property type="entry name" value="RT_POL"/>
    <property type="match status" value="1"/>
</dbReference>
<evidence type="ECO:0000313" key="3">
    <source>
        <dbReference type="Proteomes" id="UP001176940"/>
    </source>
</evidence>
<dbReference type="EMBL" id="CAUEEQ010045004">
    <property type="protein sequence ID" value="CAJ0958196.1"/>
    <property type="molecule type" value="Genomic_DNA"/>
</dbReference>
<sequence length="213" mass="24236">MSLTTEERETLNILQSLLDEQIPPKSEMSGIITKNEMECLFKKNPRIASLYFLPKVHKHLECPPGRPIISGINNMCEPDTSDILRRMDGVQIHSDTLLVVCDVESLYTSIRHEDGSRAVKFFLETSNMEAEMVTFVLELLQFVLTHNFFLFKGSFFLQLQGTAMGASCSPSYANLFLGLWERDLFLSDSTPLNDKVLSWSRFIDDIFFSVAGH</sequence>
<reference evidence="2" key="1">
    <citation type="submission" date="2023-07" db="EMBL/GenBank/DDBJ databases">
        <authorList>
            <person name="Stuckert A."/>
        </authorList>
    </citation>
    <scope>NUCLEOTIDE SEQUENCE</scope>
</reference>
<dbReference type="PANTHER" id="PTHR21301">
    <property type="entry name" value="REVERSE TRANSCRIPTASE"/>
    <property type="match status" value="1"/>
</dbReference>
<organism evidence="2 3">
    <name type="scientific">Ranitomeya imitator</name>
    <name type="common">mimic poison frog</name>
    <dbReference type="NCBI Taxonomy" id="111125"/>
    <lineage>
        <taxon>Eukaryota</taxon>
        <taxon>Metazoa</taxon>
        <taxon>Chordata</taxon>
        <taxon>Craniata</taxon>
        <taxon>Vertebrata</taxon>
        <taxon>Euteleostomi</taxon>
        <taxon>Amphibia</taxon>
        <taxon>Batrachia</taxon>
        <taxon>Anura</taxon>
        <taxon>Neobatrachia</taxon>
        <taxon>Hyloidea</taxon>
        <taxon>Dendrobatidae</taxon>
        <taxon>Dendrobatinae</taxon>
        <taxon>Ranitomeya</taxon>
    </lineage>
</organism>
<dbReference type="InterPro" id="IPR000477">
    <property type="entry name" value="RT_dom"/>
</dbReference>
<keyword evidence="3" id="KW-1185">Reference proteome</keyword>
<accession>A0ABN9M803</accession>
<evidence type="ECO:0000259" key="1">
    <source>
        <dbReference type="PROSITE" id="PS50878"/>
    </source>
</evidence>
<evidence type="ECO:0000313" key="2">
    <source>
        <dbReference type="EMBL" id="CAJ0958196.1"/>
    </source>
</evidence>
<dbReference type="PANTHER" id="PTHR21301:SF12">
    <property type="match status" value="1"/>
</dbReference>
<protein>
    <recommendedName>
        <fullName evidence="1">Reverse transcriptase domain-containing protein</fullName>
    </recommendedName>
</protein>
<name>A0ABN9M803_9NEOB</name>